<evidence type="ECO:0000256" key="3">
    <source>
        <dbReference type="ARBA" id="ARBA00022679"/>
    </source>
</evidence>
<dbReference type="CAZy" id="GT2">
    <property type="family name" value="Glycosyltransferase Family 2"/>
</dbReference>
<dbReference type="GO" id="GO:0016757">
    <property type="term" value="F:glycosyltransferase activity"/>
    <property type="evidence" value="ECO:0007669"/>
    <property type="project" value="UniProtKB-KW"/>
</dbReference>
<evidence type="ECO:0000256" key="2">
    <source>
        <dbReference type="ARBA" id="ARBA00022676"/>
    </source>
</evidence>
<dbReference type="InterPro" id="IPR001173">
    <property type="entry name" value="Glyco_trans_2-like"/>
</dbReference>
<dbReference type="SUPFAM" id="SSF53448">
    <property type="entry name" value="Nucleotide-diphospho-sugar transferases"/>
    <property type="match status" value="1"/>
</dbReference>
<dbReference type="RefSeq" id="WP_013446473.1">
    <property type="nucleotide sequence ID" value="NC_014734.1"/>
</dbReference>
<dbReference type="STRING" id="694427.Palpr_2975"/>
<dbReference type="PANTHER" id="PTHR43630">
    <property type="entry name" value="POLY-BETA-1,6-N-ACETYL-D-GLUCOSAMINE SYNTHASE"/>
    <property type="match status" value="1"/>
</dbReference>
<keyword evidence="4" id="KW-0472">Membrane</keyword>
<organism evidence="6 7">
    <name type="scientific">Paludibacter propionicigenes (strain DSM 17365 / JCM 13257 / WB4)</name>
    <dbReference type="NCBI Taxonomy" id="694427"/>
    <lineage>
        <taxon>Bacteria</taxon>
        <taxon>Pseudomonadati</taxon>
        <taxon>Bacteroidota</taxon>
        <taxon>Bacteroidia</taxon>
        <taxon>Bacteroidales</taxon>
        <taxon>Paludibacteraceae</taxon>
        <taxon>Paludibacter</taxon>
    </lineage>
</organism>
<dbReference type="PANTHER" id="PTHR43630:SF1">
    <property type="entry name" value="POLY-BETA-1,6-N-ACETYL-D-GLUCOSAMINE SYNTHASE"/>
    <property type="match status" value="1"/>
</dbReference>
<keyword evidence="3 6" id="KW-0808">Transferase</keyword>
<feature type="transmembrane region" description="Helical" evidence="4">
    <location>
        <begin position="6"/>
        <end position="31"/>
    </location>
</feature>
<feature type="domain" description="Glycosyltransferase 2-like" evidence="5">
    <location>
        <begin position="59"/>
        <end position="192"/>
    </location>
</feature>
<keyword evidence="4" id="KW-0812">Transmembrane</keyword>
<reference key="1">
    <citation type="submission" date="2010-11" db="EMBL/GenBank/DDBJ databases">
        <title>The complete genome of Paludibacter propionicigenes DSM 17365.</title>
        <authorList>
            <consortium name="US DOE Joint Genome Institute (JGI-PGF)"/>
            <person name="Lucas S."/>
            <person name="Copeland A."/>
            <person name="Lapidus A."/>
            <person name="Bruce D."/>
            <person name="Goodwin L."/>
            <person name="Pitluck S."/>
            <person name="Kyrpides N."/>
            <person name="Mavromatis K."/>
            <person name="Ivanova N."/>
            <person name="Munk A.C."/>
            <person name="Brettin T."/>
            <person name="Detter J.C."/>
            <person name="Han C."/>
            <person name="Tapia R."/>
            <person name="Land M."/>
            <person name="Hauser L."/>
            <person name="Markowitz V."/>
            <person name="Cheng J.-F."/>
            <person name="Hugenholtz P."/>
            <person name="Woyke T."/>
            <person name="Wu D."/>
            <person name="Gronow S."/>
            <person name="Wellnitz S."/>
            <person name="Brambilla E."/>
            <person name="Klenk H.-P."/>
            <person name="Eisen J.A."/>
        </authorList>
    </citation>
    <scope>NUCLEOTIDE SEQUENCE</scope>
    <source>
        <strain>WB4</strain>
    </source>
</reference>
<reference evidence="6 7" key="2">
    <citation type="journal article" date="2011" name="Stand. Genomic Sci.">
        <title>Complete genome sequence of Paludibacter propionicigenes type strain (WB4).</title>
        <authorList>
            <person name="Gronow S."/>
            <person name="Munk C."/>
            <person name="Lapidus A."/>
            <person name="Nolan M."/>
            <person name="Lucas S."/>
            <person name="Hammon N."/>
            <person name="Deshpande S."/>
            <person name="Cheng J.F."/>
            <person name="Tapia R."/>
            <person name="Han C."/>
            <person name="Goodwin L."/>
            <person name="Pitluck S."/>
            <person name="Liolios K."/>
            <person name="Ivanova N."/>
            <person name="Mavromatis K."/>
            <person name="Mikhailova N."/>
            <person name="Pati A."/>
            <person name="Chen A."/>
            <person name="Palaniappan K."/>
            <person name="Land M."/>
            <person name="Hauser L."/>
            <person name="Chang Y.J."/>
            <person name="Jeffries C.D."/>
            <person name="Brambilla E."/>
            <person name="Rohde M."/>
            <person name="Goker M."/>
            <person name="Detter J.C."/>
            <person name="Woyke T."/>
            <person name="Bristow J."/>
            <person name="Eisen J.A."/>
            <person name="Markowitz V."/>
            <person name="Hugenholtz P."/>
            <person name="Kyrpides N.C."/>
            <person name="Klenk H.P."/>
        </authorList>
    </citation>
    <scope>NUCLEOTIDE SEQUENCE [LARGE SCALE GENOMIC DNA]</scope>
    <source>
        <strain evidence="7">DSM 17365 / JCM 13257 / WB4</strain>
    </source>
</reference>
<dbReference type="AlphaFoldDB" id="E4T0P0"/>
<dbReference type="KEGG" id="ppn:Palpr_2975"/>
<evidence type="ECO:0000313" key="6">
    <source>
        <dbReference type="EMBL" id="ADQ81104.1"/>
    </source>
</evidence>
<dbReference type="OrthoDB" id="9800276at2"/>
<dbReference type="Proteomes" id="UP000008718">
    <property type="component" value="Chromosome"/>
</dbReference>
<dbReference type="Gene3D" id="3.90.550.10">
    <property type="entry name" value="Spore Coat Polysaccharide Biosynthesis Protein SpsA, Chain A"/>
    <property type="match status" value="1"/>
</dbReference>
<proteinExistence type="inferred from homology"/>
<dbReference type="HOGENOM" id="CLU_055604_0_1_10"/>
<keyword evidence="7" id="KW-1185">Reference proteome</keyword>
<comment type="similarity">
    <text evidence="1">Belongs to the glycosyltransferase 2 family.</text>
</comment>
<dbReference type="EMBL" id="CP002345">
    <property type="protein sequence ID" value="ADQ81104.1"/>
    <property type="molecule type" value="Genomic_DNA"/>
</dbReference>
<sequence>MEFYGFYFSLIELIAFGLLFLAFIYQLYFYLRYMNGVLRWKNRISKDKVIFQTEQPPVSVVICAKDESDNLRKFLPFVLQQEYPDFEVIVINDGSTDQSDILLNDLSVEYPNLRTTFVPVGANNLSTKKLGLTLGIKAAKNDLLLFTDADCMPEDKFWIARMVRNFSPETEFVLGYGAYFNKKGLLNRLITYDTLFIGLQYLGMAAARKPYMGVGRNLAYRKETFFAHKGFASTLHLSSGDDDLMVNKACDKKNTRIEVSPDSITWSEPSKTYRDWFYQKLRHLSVSSYYKSSSKFRLSLEPLSRGLFYLAFILTLVFGGLILQIAAGVLFLARFILQLCVINGSSKHFGERKYILTLPFFDIFLPLVSLYILTFGRFANRKRPLRWK</sequence>
<keyword evidence="4" id="KW-1133">Transmembrane helix</keyword>
<keyword evidence="2" id="KW-0328">Glycosyltransferase</keyword>
<dbReference type="InterPro" id="IPR029044">
    <property type="entry name" value="Nucleotide-diphossugar_trans"/>
</dbReference>
<name>E4T0P0_PALPW</name>
<feature type="transmembrane region" description="Helical" evidence="4">
    <location>
        <begin position="307"/>
        <end position="336"/>
    </location>
</feature>
<evidence type="ECO:0000256" key="1">
    <source>
        <dbReference type="ARBA" id="ARBA00006739"/>
    </source>
</evidence>
<feature type="transmembrane region" description="Helical" evidence="4">
    <location>
        <begin position="356"/>
        <end position="379"/>
    </location>
</feature>
<dbReference type="eggNOG" id="COG1215">
    <property type="taxonomic scope" value="Bacteria"/>
</dbReference>
<evidence type="ECO:0000313" key="7">
    <source>
        <dbReference type="Proteomes" id="UP000008718"/>
    </source>
</evidence>
<evidence type="ECO:0000256" key="4">
    <source>
        <dbReference type="SAM" id="Phobius"/>
    </source>
</evidence>
<protein>
    <submittedName>
        <fullName evidence="6">Glycosyl transferase family 2</fullName>
    </submittedName>
</protein>
<dbReference type="Pfam" id="PF00535">
    <property type="entry name" value="Glycos_transf_2"/>
    <property type="match status" value="1"/>
</dbReference>
<evidence type="ECO:0000259" key="5">
    <source>
        <dbReference type="Pfam" id="PF00535"/>
    </source>
</evidence>
<gene>
    <name evidence="6" type="ordered locus">Palpr_2975</name>
</gene>
<accession>E4T0P0</accession>